<organism evidence="2 3">
    <name type="scientific">Paralvinella palmiformis</name>
    <dbReference type="NCBI Taxonomy" id="53620"/>
    <lineage>
        <taxon>Eukaryota</taxon>
        <taxon>Metazoa</taxon>
        <taxon>Spiralia</taxon>
        <taxon>Lophotrochozoa</taxon>
        <taxon>Annelida</taxon>
        <taxon>Polychaeta</taxon>
        <taxon>Sedentaria</taxon>
        <taxon>Canalipalpata</taxon>
        <taxon>Terebellida</taxon>
        <taxon>Terebelliformia</taxon>
        <taxon>Alvinellidae</taxon>
        <taxon>Paralvinella</taxon>
    </lineage>
</organism>
<dbReference type="AlphaFoldDB" id="A0AAD9N7L9"/>
<sequence length="284" mass="31131">MYGLIYVCRRLRLDREPRPNLGRQAAIPKDNRPGSSGSTGEHSSLSTCAKRSAGDDKLDPVHLAAGQVLTTKSVLTEWLSEESVDGGCFCFGGARRKHNPDNNKINRSGNSNSYMKVCHDDGSQLLLPYSTEGVLFEIGRRTDVSDEDAIYRLADVVRWRQLPVDLKLVRGQLPDVLADCTGLFRLHQLAVGGTISPSGGDGSDRQLVEFADDCESDILPRCKTWSTLPRLGDTNPVSPSKIGSQEEWTADIRGVEEAISWHHPKEDKADLGPGTALQDAQYLT</sequence>
<evidence type="ECO:0000256" key="1">
    <source>
        <dbReference type="SAM" id="MobiDB-lite"/>
    </source>
</evidence>
<dbReference type="Proteomes" id="UP001208570">
    <property type="component" value="Unassembled WGS sequence"/>
</dbReference>
<accession>A0AAD9N7L9</accession>
<comment type="caution">
    <text evidence="2">The sequence shown here is derived from an EMBL/GenBank/DDBJ whole genome shotgun (WGS) entry which is preliminary data.</text>
</comment>
<reference evidence="2" key="1">
    <citation type="journal article" date="2023" name="Mol. Biol. Evol.">
        <title>Third-Generation Sequencing Reveals the Adaptive Role of the Epigenome in Three Deep-Sea Polychaetes.</title>
        <authorList>
            <person name="Perez M."/>
            <person name="Aroh O."/>
            <person name="Sun Y."/>
            <person name="Lan Y."/>
            <person name="Juniper S.K."/>
            <person name="Young C.R."/>
            <person name="Angers B."/>
            <person name="Qian P.Y."/>
        </authorList>
    </citation>
    <scope>NUCLEOTIDE SEQUENCE</scope>
    <source>
        <strain evidence="2">P08H-3</strain>
    </source>
</reference>
<feature type="region of interest" description="Disordered" evidence="1">
    <location>
        <begin position="263"/>
        <end position="284"/>
    </location>
</feature>
<protein>
    <submittedName>
        <fullName evidence="2">Uncharacterized protein</fullName>
    </submittedName>
</protein>
<proteinExistence type="predicted"/>
<gene>
    <name evidence="2" type="ORF">LSH36_145g05042</name>
</gene>
<evidence type="ECO:0000313" key="2">
    <source>
        <dbReference type="EMBL" id="KAK2159835.1"/>
    </source>
</evidence>
<dbReference type="EMBL" id="JAODUP010000145">
    <property type="protein sequence ID" value="KAK2159835.1"/>
    <property type="molecule type" value="Genomic_DNA"/>
</dbReference>
<feature type="region of interest" description="Disordered" evidence="1">
    <location>
        <begin position="19"/>
        <end position="52"/>
    </location>
</feature>
<keyword evidence="3" id="KW-1185">Reference proteome</keyword>
<name>A0AAD9N7L9_9ANNE</name>
<evidence type="ECO:0000313" key="3">
    <source>
        <dbReference type="Proteomes" id="UP001208570"/>
    </source>
</evidence>
<feature type="compositionally biased region" description="Low complexity" evidence="1">
    <location>
        <begin position="34"/>
        <end position="46"/>
    </location>
</feature>